<keyword evidence="3" id="KW-1185">Reference proteome</keyword>
<proteinExistence type="predicted"/>
<dbReference type="AlphaFoldDB" id="A0AAW0VXV6"/>
<dbReference type="EMBL" id="JARKIK010000098">
    <property type="protein sequence ID" value="KAK8721787.1"/>
    <property type="molecule type" value="Genomic_DNA"/>
</dbReference>
<evidence type="ECO:0000256" key="1">
    <source>
        <dbReference type="SAM" id="SignalP"/>
    </source>
</evidence>
<protein>
    <submittedName>
        <fullName evidence="2">Uncharacterized protein</fullName>
    </submittedName>
</protein>
<name>A0AAW0VXV6_CHEQU</name>
<organism evidence="2 3">
    <name type="scientific">Cherax quadricarinatus</name>
    <name type="common">Australian red claw crayfish</name>
    <dbReference type="NCBI Taxonomy" id="27406"/>
    <lineage>
        <taxon>Eukaryota</taxon>
        <taxon>Metazoa</taxon>
        <taxon>Ecdysozoa</taxon>
        <taxon>Arthropoda</taxon>
        <taxon>Crustacea</taxon>
        <taxon>Multicrustacea</taxon>
        <taxon>Malacostraca</taxon>
        <taxon>Eumalacostraca</taxon>
        <taxon>Eucarida</taxon>
        <taxon>Decapoda</taxon>
        <taxon>Pleocyemata</taxon>
        <taxon>Astacidea</taxon>
        <taxon>Parastacoidea</taxon>
        <taxon>Parastacidae</taxon>
        <taxon>Cherax</taxon>
    </lineage>
</organism>
<feature type="chain" id="PRO_5043799637" evidence="1">
    <location>
        <begin position="20"/>
        <end position="120"/>
    </location>
</feature>
<feature type="signal peptide" evidence="1">
    <location>
        <begin position="1"/>
        <end position="19"/>
    </location>
</feature>
<dbReference type="Proteomes" id="UP001445076">
    <property type="component" value="Unassembled WGS sequence"/>
</dbReference>
<evidence type="ECO:0000313" key="3">
    <source>
        <dbReference type="Proteomes" id="UP001445076"/>
    </source>
</evidence>
<gene>
    <name evidence="2" type="ORF">OTU49_012572</name>
</gene>
<evidence type="ECO:0000313" key="2">
    <source>
        <dbReference type="EMBL" id="KAK8721787.1"/>
    </source>
</evidence>
<reference evidence="2 3" key="1">
    <citation type="journal article" date="2024" name="BMC Genomics">
        <title>Genome assembly of redclaw crayfish (Cherax quadricarinatus) provides insights into its immune adaptation and hypoxia tolerance.</title>
        <authorList>
            <person name="Liu Z."/>
            <person name="Zheng J."/>
            <person name="Li H."/>
            <person name="Fang K."/>
            <person name="Wang S."/>
            <person name="He J."/>
            <person name="Zhou D."/>
            <person name="Weng S."/>
            <person name="Chi M."/>
            <person name="Gu Z."/>
            <person name="He J."/>
            <person name="Li F."/>
            <person name="Wang M."/>
        </authorList>
    </citation>
    <scope>NUCLEOTIDE SEQUENCE [LARGE SCALE GENOMIC DNA]</scope>
    <source>
        <strain evidence="2">ZL_2023a</strain>
    </source>
</reference>
<comment type="caution">
    <text evidence="2">The sequence shown here is derived from an EMBL/GenBank/DDBJ whole genome shotgun (WGS) entry which is preliminary data.</text>
</comment>
<keyword evidence="1" id="KW-0732">Signal</keyword>
<sequence length="120" mass="13782">MARWCCLMLMTSLLMLSMGHTIQESEMIDLPQRLQELLLIRRLINNMNAAEAAMTRDSQPDVKKRTCYINAGLSHGCDYKDLVGAMAEKNYWDSLNSPGRRRRRSLEDNYLTTSSLEVPL</sequence>
<accession>A0AAW0VXV6</accession>